<evidence type="ECO:0000313" key="1">
    <source>
        <dbReference type="Araport" id="AT1G05730"/>
    </source>
</evidence>
<proteinExistence type="predicted"/>
<dbReference type="PANTHER" id="PTHR21096">
    <property type="entry name" value="PROTEIN FAM136A"/>
    <property type="match status" value="1"/>
</dbReference>
<accession>A0A178WIL6</accession>
<sequence length="149" mass="17122">MDHIAAAEEQIVTERIRRKLEEVNATAQSQLSPIQDHINFTLQQAYFKCAYECFDRNRKQEEIANCVEHCSVPVVNAQQHFEGEMSQFQERMNRSLMVCQDKFEAAKLHKNRGDAAKAMESCVNTSIEDSLDTLPHIVQRMKTSFSIAD</sequence>
<dbReference type="SMR" id="A0A178WIL6"/>
<dbReference type="RefSeq" id="NP_172064.2">
    <property type="nucleotide sequence ID" value="NM_100453.3"/>
</dbReference>
<organism evidence="2 3">
    <name type="scientific">Arabidopsis thaliana</name>
    <name type="common">Mouse-ear cress</name>
    <dbReference type="NCBI Taxonomy" id="3702"/>
    <lineage>
        <taxon>Eukaryota</taxon>
        <taxon>Viridiplantae</taxon>
        <taxon>Streptophyta</taxon>
        <taxon>Embryophyta</taxon>
        <taxon>Tracheophyta</taxon>
        <taxon>Spermatophyta</taxon>
        <taxon>Magnoliopsida</taxon>
        <taxon>eudicotyledons</taxon>
        <taxon>Gunneridae</taxon>
        <taxon>Pentapetalae</taxon>
        <taxon>rosids</taxon>
        <taxon>malvids</taxon>
        <taxon>Brassicales</taxon>
        <taxon>Brassicaceae</taxon>
        <taxon>Camelineae</taxon>
        <taxon>Arabidopsis</taxon>
    </lineage>
</organism>
<dbReference type="AlphaFoldDB" id="A0A178WIL6"/>
<dbReference type="ExpressionAtlas" id="A0A178WIL6">
    <property type="expression patterns" value="baseline and differential"/>
</dbReference>
<evidence type="ECO:0000313" key="2">
    <source>
        <dbReference type="EMBL" id="OAP18200.1"/>
    </source>
</evidence>
<dbReference type="OMA" id="NRCGMTC"/>
<evidence type="ECO:0000313" key="3">
    <source>
        <dbReference type="Proteomes" id="UP000078284"/>
    </source>
</evidence>
<protein>
    <recommendedName>
        <fullName evidence="4">FAM136A-like protein (DUF842)</fullName>
    </recommendedName>
</protein>
<comment type="caution">
    <text evidence="2">The sequence shown here is derived from an EMBL/GenBank/DDBJ whole genome shotgun (WGS) entry which is preliminary data.</text>
</comment>
<dbReference type="PANTHER" id="PTHR21096:SF3">
    <property type="entry name" value="FAM136A-LIKE PROTEIN (DUF842)"/>
    <property type="match status" value="1"/>
</dbReference>
<dbReference type="EMBL" id="LUHQ01000001">
    <property type="protein sequence ID" value="OAP18200.1"/>
    <property type="molecule type" value="Genomic_DNA"/>
</dbReference>
<name>A0A178WIL6_ARATH</name>
<dbReference type="Araport" id="AT1G05730"/>
<dbReference type="InterPro" id="IPR008560">
    <property type="entry name" value="DUF842_euk"/>
</dbReference>
<evidence type="ECO:0008006" key="4">
    <source>
        <dbReference type="Google" id="ProtNLM"/>
    </source>
</evidence>
<gene>
    <name evidence="1" type="ordered locus">At1g05730</name>
    <name evidence="2" type="ordered locus">AXX17_At1g05210</name>
</gene>
<dbReference type="Pfam" id="PF05811">
    <property type="entry name" value="DUF842"/>
    <property type="match status" value="1"/>
</dbReference>
<dbReference type="Proteomes" id="UP000078284">
    <property type="component" value="Chromosome 1"/>
</dbReference>
<reference evidence="3" key="1">
    <citation type="journal article" date="2016" name="Proc. Natl. Acad. Sci. U.S.A.">
        <title>Chromosome-level assembly of Arabidopsis thaliana Ler reveals the extent of translocation and inversion polymorphisms.</title>
        <authorList>
            <person name="Zapata L."/>
            <person name="Ding J."/>
            <person name="Willing E.M."/>
            <person name="Hartwig B."/>
            <person name="Bezdan D."/>
            <person name="Jiao W.B."/>
            <person name="Patel V."/>
            <person name="Velikkakam James G."/>
            <person name="Koornneef M."/>
            <person name="Ossowski S."/>
            <person name="Schneeberger K."/>
        </authorList>
    </citation>
    <scope>NUCLEOTIDE SEQUENCE [LARGE SCALE GENOMIC DNA]</scope>
    <source>
        <strain evidence="3">cv. Landsberg erecta</strain>
    </source>
</reference>
<dbReference type="GeneID" id="837080"/>